<name>A0ABT5RYE5_9BURK</name>
<comment type="subcellular location">
    <subcellularLocation>
        <location evidence="1">Membrane</location>
    </subcellularLocation>
</comment>
<feature type="transmembrane region" description="Helical" evidence="5">
    <location>
        <begin position="50"/>
        <end position="71"/>
    </location>
</feature>
<organism evidence="7 8">
    <name type="scientific">Acidovorax benzenivorans</name>
    <dbReference type="NCBI Taxonomy" id="2987520"/>
    <lineage>
        <taxon>Bacteria</taxon>
        <taxon>Pseudomonadati</taxon>
        <taxon>Pseudomonadota</taxon>
        <taxon>Betaproteobacteria</taxon>
        <taxon>Burkholderiales</taxon>
        <taxon>Comamonadaceae</taxon>
        <taxon>Acidovorax</taxon>
    </lineage>
</organism>
<keyword evidence="8" id="KW-1185">Reference proteome</keyword>
<evidence type="ECO:0000256" key="4">
    <source>
        <dbReference type="ARBA" id="ARBA00023136"/>
    </source>
</evidence>
<evidence type="ECO:0000313" key="8">
    <source>
        <dbReference type="Proteomes" id="UP001148932"/>
    </source>
</evidence>
<dbReference type="RefSeq" id="WP_274111611.1">
    <property type="nucleotide sequence ID" value="NZ_JAPCKI010000007.1"/>
</dbReference>
<dbReference type="EMBL" id="JAPCKI010000007">
    <property type="protein sequence ID" value="MDD2178714.1"/>
    <property type="molecule type" value="Genomic_DNA"/>
</dbReference>
<proteinExistence type="predicted"/>
<keyword evidence="3 5" id="KW-1133">Transmembrane helix</keyword>
<dbReference type="InterPro" id="IPR050307">
    <property type="entry name" value="Sterol_Desaturase_Related"/>
</dbReference>
<evidence type="ECO:0000256" key="1">
    <source>
        <dbReference type="ARBA" id="ARBA00004370"/>
    </source>
</evidence>
<keyword evidence="4 5" id="KW-0472">Membrane</keyword>
<sequence>MQFMQAVMDHFEWGQYVLLLVVLGILALTEHFWPRRVAGESHQGRRRVNLLLYALGGLLMWWVAEPVQTAAVRLGVSLGWTGLAGGALPDVPKIVIGVLLVDAIQYVLHRASHAIPLLWRMHQVHHADAAFDVTTSVRHHPLEMVALAALTLMLCAALGMPLVSLLLYAVLQLVHTAFCHANVAIPLRWDRRLRWVMVTPDMHRVHHSQRMDEGNSNFGMVFPWWDRLLGTYCAQPALGHQGMHLGLANDNNNDARPGGFWRALIQPFGKLP</sequence>
<evidence type="ECO:0000256" key="3">
    <source>
        <dbReference type="ARBA" id="ARBA00022989"/>
    </source>
</evidence>
<dbReference type="PANTHER" id="PTHR11863">
    <property type="entry name" value="STEROL DESATURASE"/>
    <property type="match status" value="1"/>
</dbReference>
<evidence type="ECO:0000256" key="5">
    <source>
        <dbReference type="SAM" id="Phobius"/>
    </source>
</evidence>
<keyword evidence="2 5" id="KW-0812">Transmembrane</keyword>
<comment type="caution">
    <text evidence="7">The sequence shown here is derived from an EMBL/GenBank/DDBJ whole genome shotgun (WGS) entry which is preliminary data.</text>
</comment>
<evidence type="ECO:0000256" key="2">
    <source>
        <dbReference type="ARBA" id="ARBA00022692"/>
    </source>
</evidence>
<evidence type="ECO:0000313" key="7">
    <source>
        <dbReference type="EMBL" id="MDD2178714.1"/>
    </source>
</evidence>
<feature type="transmembrane region" description="Helical" evidence="5">
    <location>
        <begin position="145"/>
        <end position="171"/>
    </location>
</feature>
<evidence type="ECO:0000259" key="6">
    <source>
        <dbReference type="Pfam" id="PF04116"/>
    </source>
</evidence>
<gene>
    <name evidence="7" type="ORF">OIN59_14850</name>
</gene>
<reference evidence="7" key="1">
    <citation type="submission" date="2022-10" db="EMBL/GenBank/DDBJ databases">
        <title>Description of microaerobic benzene degrading bacteria.</title>
        <authorList>
            <person name="Bedics A."/>
            <person name="Tancsics A."/>
            <person name="Banerjee S."/>
        </authorList>
    </citation>
    <scope>NUCLEOTIDE SEQUENCE</scope>
    <source>
        <strain evidence="7">D2M1</strain>
    </source>
</reference>
<dbReference type="InterPro" id="IPR006694">
    <property type="entry name" value="Fatty_acid_hydroxylase"/>
</dbReference>
<dbReference type="Pfam" id="PF04116">
    <property type="entry name" value="FA_hydroxylase"/>
    <property type="match status" value="1"/>
</dbReference>
<dbReference type="Proteomes" id="UP001148932">
    <property type="component" value="Unassembled WGS sequence"/>
</dbReference>
<accession>A0ABT5RYE5</accession>
<feature type="domain" description="Fatty acid hydroxylase" evidence="6">
    <location>
        <begin position="95"/>
        <end position="231"/>
    </location>
</feature>
<protein>
    <submittedName>
        <fullName evidence="7">Sterol desaturase family protein</fullName>
    </submittedName>
</protein>
<feature type="transmembrane region" description="Helical" evidence="5">
    <location>
        <begin position="13"/>
        <end position="29"/>
    </location>
</feature>